<organism evidence="1 2">
    <name type="scientific">Chitinimonas lacunae</name>
    <dbReference type="NCBI Taxonomy" id="1963018"/>
    <lineage>
        <taxon>Bacteria</taxon>
        <taxon>Pseudomonadati</taxon>
        <taxon>Pseudomonadota</taxon>
        <taxon>Betaproteobacteria</taxon>
        <taxon>Neisseriales</taxon>
        <taxon>Chitinibacteraceae</taxon>
        <taxon>Chitinimonas</taxon>
    </lineage>
</organism>
<dbReference type="Proteomes" id="UP001595791">
    <property type="component" value="Unassembled WGS sequence"/>
</dbReference>
<name>A0ABV8MY43_9NEIS</name>
<dbReference type="RefSeq" id="WP_378168652.1">
    <property type="nucleotide sequence ID" value="NZ_JBHSBU010000004.1"/>
</dbReference>
<dbReference type="SUPFAM" id="SSF49899">
    <property type="entry name" value="Concanavalin A-like lectins/glucanases"/>
    <property type="match status" value="1"/>
</dbReference>
<reference evidence="2" key="1">
    <citation type="journal article" date="2019" name="Int. J. Syst. Evol. Microbiol.">
        <title>The Global Catalogue of Microorganisms (GCM) 10K type strain sequencing project: providing services to taxonomists for standard genome sequencing and annotation.</title>
        <authorList>
            <consortium name="The Broad Institute Genomics Platform"/>
            <consortium name="The Broad Institute Genome Sequencing Center for Infectious Disease"/>
            <person name="Wu L."/>
            <person name="Ma J."/>
        </authorList>
    </citation>
    <scope>NUCLEOTIDE SEQUENCE [LARGE SCALE GENOMIC DNA]</scope>
    <source>
        <strain evidence="2">LMG 29894</strain>
    </source>
</reference>
<comment type="caution">
    <text evidence="1">The sequence shown here is derived from an EMBL/GenBank/DDBJ whole genome shotgun (WGS) entry which is preliminary data.</text>
</comment>
<evidence type="ECO:0000313" key="1">
    <source>
        <dbReference type="EMBL" id="MFC4161951.1"/>
    </source>
</evidence>
<dbReference type="InterPro" id="IPR013320">
    <property type="entry name" value="ConA-like_dom_sf"/>
</dbReference>
<keyword evidence="2" id="KW-1185">Reference proteome</keyword>
<dbReference type="EMBL" id="JBHSBU010000004">
    <property type="protein sequence ID" value="MFC4161951.1"/>
    <property type="molecule type" value="Genomic_DNA"/>
</dbReference>
<evidence type="ECO:0000313" key="2">
    <source>
        <dbReference type="Proteomes" id="UP001595791"/>
    </source>
</evidence>
<protein>
    <submittedName>
        <fullName evidence="1">Uncharacterized protein</fullName>
    </submittedName>
</protein>
<gene>
    <name evidence="1" type="ORF">ACFOW7_21685</name>
</gene>
<proteinExistence type="predicted"/>
<sequence>MTVLDDVLTDQPAALWVFDGAGPAFPDRAGRQLPAQGKGTLQTRLPMFGGDVGAGSAGSGWIELPADADYCGADGAITIELLVQLGPGQSFPRRIFDIADGPDKNCLVMFCGNAGVITFYADGGSVASHLTYSGARLIYAAVRIDRTGQSALLLNGTVWPFAMTPRAATRRKSWKLFASNWPGEPPSDAIVAWCAIHPRALSVERLQQRQLDYWSALNIRSVGTPNPTAQLGPALAELAAATVPGPVAQVPYTGAGWHEGTLAIGPSQKPAARAVRLYDRDTGLLIAQTRSGEDGKYRVYGLDPTRSYVALGLDDPVPIWQADAADGLIPRVTP</sequence>
<accession>A0ABV8MY43</accession>